<evidence type="ECO:0000313" key="6">
    <source>
        <dbReference type="EMBL" id="EFP09624.1"/>
    </source>
</evidence>
<dbReference type="InterPro" id="IPR051345">
    <property type="entry name" value="Importin_beta-like_NTR"/>
</dbReference>
<evidence type="ECO:0000256" key="2">
    <source>
        <dbReference type="ARBA" id="ARBA00007991"/>
    </source>
</evidence>
<dbReference type="Proteomes" id="UP000008281">
    <property type="component" value="Unassembled WGS sequence"/>
</dbReference>
<dbReference type="GO" id="GO:0006606">
    <property type="term" value="P:protein import into nucleus"/>
    <property type="evidence" value="ECO:0007669"/>
    <property type="project" value="TreeGrafter"/>
</dbReference>
<evidence type="ECO:0000256" key="4">
    <source>
        <dbReference type="ARBA" id="ARBA00023242"/>
    </source>
</evidence>
<dbReference type="SUPFAM" id="SSF48371">
    <property type="entry name" value="ARM repeat"/>
    <property type="match status" value="1"/>
</dbReference>
<dbReference type="InterPro" id="IPR011989">
    <property type="entry name" value="ARM-like"/>
</dbReference>
<dbReference type="FunCoup" id="E3LRZ9">
    <property type="interactions" value="2106"/>
</dbReference>
<dbReference type="eggNOG" id="KOG2022">
    <property type="taxonomic scope" value="Eukaryota"/>
</dbReference>
<proteinExistence type="inferred from homology"/>
<dbReference type="EMBL" id="DS268414">
    <property type="protein sequence ID" value="EFP09624.1"/>
    <property type="molecule type" value="Genomic_DNA"/>
</dbReference>
<keyword evidence="3" id="KW-0813">Transport</keyword>
<keyword evidence="4" id="KW-0539">Nucleus</keyword>
<evidence type="ECO:0000313" key="7">
    <source>
        <dbReference type="Proteomes" id="UP000008281"/>
    </source>
</evidence>
<sequence>MAHVVGPIPLDSELLITAINEFYTTTDEQRRHEIDTILIRFKTEYECVQTVGACMRIISQPTSSSSVRYFGTVALYDVIRIRSEECIANQTLQLSLKTFLIDSLTSGAYAQTTSILNKLSASLALFALYCVPDLWLTPVEDLTSLLAGTPEILLKVLSDMAAEFSHVSMPLTQRSKLKGELHKFSENIIQVLAVVLRGGDTSSITKQSAVECVEQWLRLPGMALDQWTQVLSDVLGAVVQDWFAISFSASVNYLFPFSTALASILDIIAENDEFHRYSTLIINICQYICVHVSSKIEEELKDDATSEEIATLVASTCSVAEKSVSTLVECAVQGGDSELITRLSQVMQVLANMQGQYPKEEIVSDIPSVYFISLRTEIVQTMNSTRVDEQFIAKIGQIYAQMLDVAINKLTFPRINLWLTWNLEEREQFESYRKTRSEVSYDSYNFSAAETLNYLNQKLEEALSSGDINTSEACLFQWECVADYLAETDYPSILKCLEMCAAPGLSVSSTVLSSGALDCDFDRRGATLMRLLYALSHLIQEHDRANELECALIPVILTYVSPAVRSVRQSIDTLQKFVEDRPDSLEVVGDQISTTCYEFFNTPNVRDTDRLAALKCIGYVLSRKHPTETMKIIGQILSHQNIDEPGIDNQTRHRRYAFQINTFSALFSSLTNKKGTPTATNPGTTDEEPTIVQLLREAIPVFETLCSGGSGLDGNNSGNLIQEVCKAVRSALTSLPEQYLPLFFPFVVSLLNSALFLPESAVAACALAKSTVLQCGSLVGVDMANAFAQWVQLFEQQTGSTQIDEYLQLIYQVVRKNWKMIMKFPEPSMAAFRSAIKICSCIIVSSSVPTEVRSASQILAALSTYAISNNDTAMKTTFAEEGPMLIRAVFGRIQGELMRATVEALADILFFYFKEFTTETRALISTEPYGSSALITSMFREIGNPRNFKQQTIRFNLAAVRDPGSVAS</sequence>
<dbReference type="PANTHER" id="PTHR12363:SF33">
    <property type="entry name" value="IMPORTIN-13"/>
    <property type="match status" value="1"/>
</dbReference>
<dbReference type="GO" id="GO:0005737">
    <property type="term" value="C:cytoplasm"/>
    <property type="evidence" value="ECO:0007669"/>
    <property type="project" value="TreeGrafter"/>
</dbReference>
<dbReference type="InterPro" id="IPR013598">
    <property type="entry name" value="Exportin-1/Importin-b-like"/>
</dbReference>
<dbReference type="Gene3D" id="1.25.10.10">
    <property type="entry name" value="Leucine-rich Repeat Variant"/>
    <property type="match status" value="1"/>
</dbReference>
<dbReference type="InParanoid" id="E3LRZ9"/>
<feature type="domain" description="Exportin-1/Importin-beta-like" evidence="5">
    <location>
        <begin position="115"/>
        <end position="218"/>
    </location>
</feature>
<dbReference type="PANTHER" id="PTHR12363">
    <property type="entry name" value="TRANSPORTIN 3 AND IMPORTIN 13"/>
    <property type="match status" value="1"/>
</dbReference>
<gene>
    <name evidence="6" type="ORF">CRE_25512</name>
</gene>
<evidence type="ECO:0000256" key="1">
    <source>
        <dbReference type="ARBA" id="ARBA00004123"/>
    </source>
</evidence>
<reference evidence="6" key="1">
    <citation type="submission" date="2007-07" db="EMBL/GenBank/DDBJ databases">
        <title>PCAP assembly of the Caenorhabditis remanei genome.</title>
        <authorList>
            <consortium name="The Caenorhabditis remanei Sequencing Consortium"/>
            <person name="Wilson R.K."/>
        </authorList>
    </citation>
    <scope>NUCLEOTIDE SEQUENCE [LARGE SCALE GENOMIC DNA]</scope>
    <source>
        <strain evidence="6">PB4641</strain>
    </source>
</reference>
<dbReference type="GO" id="GO:0005634">
    <property type="term" value="C:nucleus"/>
    <property type="evidence" value="ECO:0007669"/>
    <property type="project" value="UniProtKB-SubCell"/>
</dbReference>
<dbReference type="Pfam" id="PF08389">
    <property type="entry name" value="Xpo1"/>
    <property type="match status" value="1"/>
</dbReference>
<comment type="similarity">
    <text evidence="2">Belongs to the importin beta family.</text>
</comment>
<dbReference type="HOGENOM" id="CLU_010046_0_0_1"/>
<protein>
    <recommendedName>
        <fullName evidence="5">Exportin-1/Importin-beta-like domain-containing protein</fullName>
    </recommendedName>
</protein>
<dbReference type="STRING" id="31234.E3LRZ9"/>
<accession>E3LRZ9</accession>
<organism evidence="7">
    <name type="scientific">Caenorhabditis remanei</name>
    <name type="common">Caenorhabditis vulgaris</name>
    <dbReference type="NCBI Taxonomy" id="31234"/>
    <lineage>
        <taxon>Eukaryota</taxon>
        <taxon>Metazoa</taxon>
        <taxon>Ecdysozoa</taxon>
        <taxon>Nematoda</taxon>
        <taxon>Chromadorea</taxon>
        <taxon>Rhabditida</taxon>
        <taxon>Rhabditina</taxon>
        <taxon>Rhabditomorpha</taxon>
        <taxon>Rhabditoidea</taxon>
        <taxon>Rhabditidae</taxon>
        <taxon>Peloderinae</taxon>
        <taxon>Caenorhabditis</taxon>
    </lineage>
</organism>
<dbReference type="InterPro" id="IPR016024">
    <property type="entry name" value="ARM-type_fold"/>
</dbReference>
<comment type="subcellular location">
    <subcellularLocation>
        <location evidence="1">Nucleus</location>
    </subcellularLocation>
</comment>
<dbReference type="OMA" id="HPVAACK"/>
<evidence type="ECO:0000256" key="3">
    <source>
        <dbReference type="ARBA" id="ARBA00022448"/>
    </source>
</evidence>
<evidence type="ECO:0000259" key="5">
    <source>
        <dbReference type="Pfam" id="PF08389"/>
    </source>
</evidence>
<dbReference type="AlphaFoldDB" id="E3LRZ9"/>
<dbReference type="FunFam" id="1.25.10.10:FF:001124">
    <property type="entry name" value="Protein CBG09895"/>
    <property type="match status" value="1"/>
</dbReference>
<name>E3LRZ9_CAERE</name>
<keyword evidence="7" id="KW-1185">Reference proteome</keyword>
<dbReference type="OrthoDB" id="2016913at2759"/>